<evidence type="ECO:0000259" key="2">
    <source>
        <dbReference type="Pfam" id="PF04572"/>
    </source>
</evidence>
<comment type="caution">
    <text evidence="3">The sequence shown here is derived from an EMBL/GenBank/DDBJ whole genome shotgun (WGS) entry which is preliminary data.</text>
</comment>
<dbReference type="Proteomes" id="UP001153076">
    <property type="component" value="Unassembled WGS sequence"/>
</dbReference>
<dbReference type="EMBL" id="JAKOGI010000104">
    <property type="protein sequence ID" value="KAJ8444185.1"/>
    <property type="molecule type" value="Genomic_DNA"/>
</dbReference>
<protein>
    <recommendedName>
        <fullName evidence="2">Alpha 1,4-glycosyltransferase domain-containing protein</fullName>
    </recommendedName>
</protein>
<evidence type="ECO:0000256" key="1">
    <source>
        <dbReference type="SAM" id="MobiDB-lite"/>
    </source>
</evidence>
<dbReference type="Pfam" id="PF04488">
    <property type="entry name" value="Gly_transf_sug"/>
    <property type="match status" value="1"/>
</dbReference>
<proteinExistence type="predicted"/>
<evidence type="ECO:0000313" key="3">
    <source>
        <dbReference type="EMBL" id="KAJ8444185.1"/>
    </source>
</evidence>
<dbReference type="InterPro" id="IPR044789">
    <property type="entry name" value="Put_A1-4-GlycosylTfrase_plant"/>
</dbReference>
<sequence length="657" mass="74248">MLRTLRSRRRNRYGVQICALASALLLLLSVSLLYSRLTPDQHRRHHLRRASTESAIDDPFTAEDPLLEDSDPRTILSNEDRIDELDVVDDDDASKVSDEEEILRGLDSEGEEIGQSSSRVSSSSSSSGYFFDHLSTVIRRAFDRRSIDEIDRWDYQASVFDVGLAYKEDRSKVAFGSDDVPVDEEVRAKVVQIKGVEDALLLKLGSWDSPLREGWGPWFDAKSDFLRKDRMFKSNLEVLNPLNNPLLQDPDGLGVTGLTRGDKLMQKALLLEMKKVPFLGKKPLGVSDIRSEQASFEHLGKRRSANKTSLGRAGVIPQKDVQGYREAEFKRMMLDDDVDNDPVTGKSGSEHVTLRGSAMEGVDDGYLRSSASSIKSSVGKISEAGSQKVGNSDAQSKSESTGSMYAGHGRWGHFPGLPPYLSFSNFMDSFFRQSKCSMRVFMVWNSPPWMYTIRHQRGLESLIFHHPDACVVVFSETIELDFFKEFQKDGYKIAVAMPNLEELLQDTPTSIFASVWYEWRSTKYYSTHYSELIRLAALYKYGGIYLDCDVIVLKPLSSFSNSVGLEELLPERLNGAVMAFRKHSPFIMNCMLEFYSTYDDTQLRWNGADLLTRVAGNFSSKTDAVNTQQELKVQPLPIFFPVSSHDIERYLYPSKLL</sequence>
<feature type="region of interest" description="Disordered" evidence="1">
    <location>
        <begin position="87"/>
        <end position="127"/>
    </location>
</feature>
<dbReference type="OrthoDB" id="409543at2759"/>
<dbReference type="SUPFAM" id="SSF53448">
    <property type="entry name" value="Nucleotide-diphospho-sugar transferases"/>
    <property type="match status" value="1"/>
</dbReference>
<accession>A0A9Q1KIH2</accession>
<dbReference type="InterPro" id="IPR029044">
    <property type="entry name" value="Nucleotide-diphossugar_trans"/>
</dbReference>
<reference evidence="3" key="1">
    <citation type="submission" date="2022-04" db="EMBL/GenBank/DDBJ databases">
        <title>Carnegiea gigantea Genome sequencing and assembly v2.</title>
        <authorList>
            <person name="Copetti D."/>
            <person name="Sanderson M.J."/>
            <person name="Burquez A."/>
            <person name="Wojciechowski M.F."/>
        </authorList>
    </citation>
    <scope>NUCLEOTIDE SEQUENCE</scope>
    <source>
        <strain evidence="3">SGP5-SGP5p</strain>
        <tissue evidence="3">Aerial part</tissue>
    </source>
</reference>
<keyword evidence="4" id="KW-1185">Reference proteome</keyword>
<organism evidence="3 4">
    <name type="scientific">Carnegiea gigantea</name>
    <dbReference type="NCBI Taxonomy" id="171969"/>
    <lineage>
        <taxon>Eukaryota</taxon>
        <taxon>Viridiplantae</taxon>
        <taxon>Streptophyta</taxon>
        <taxon>Embryophyta</taxon>
        <taxon>Tracheophyta</taxon>
        <taxon>Spermatophyta</taxon>
        <taxon>Magnoliopsida</taxon>
        <taxon>eudicotyledons</taxon>
        <taxon>Gunneridae</taxon>
        <taxon>Pentapetalae</taxon>
        <taxon>Caryophyllales</taxon>
        <taxon>Cactineae</taxon>
        <taxon>Cactaceae</taxon>
        <taxon>Cactoideae</taxon>
        <taxon>Echinocereeae</taxon>
        <taxon>Carnegiea</taxon>
    </lineage>
</organism>
<feature type="region of interest" description="Disordered" evidence="1">
    <location>
        <begin position="43"/>
        <end position="73"/>
    </location>
</feature>
<dbReference type="InterPro" id="IPR007652">
    <property type="entry name" value="A1-4-GlycosylTfrase_dom"/>
</dbReference>
<dbReference type="PANTHER" id="PTHR47213:SF1">
    <property type="entry name" value="OS07G0567300 PROTEIN"/>
    <property type="match status" value="1"/>
</dbReference>
<feature type="domain" description="Alpha 1,4-glycosyltransferase" evidence="2">
    <location>
        <begin position="579"/>
        <end position="652"/>
    </location>
</feature>
<dbReference type="Gene3D" id="3.90.550.20">
    <property type="match status" value="1"/>
</dbReference>
<dbReference type="PANTHER" id="PTHR47213">
    <property type="entry name" value="OS07G0567300 PROTEIN"/>
    <property type="match status" value="1"/>
</dbReference>
<dbReference type="InterPro" id="IPR007577">
    <property type="entry name" value="GlycoTrfase_DXD_sugar-bd_CS"/>
</dbReference>
<dbReference type="Pfam" id="PF04572">
    <property type="entry name" value="Gb3_synth"/>
    <property type="match status" value="1"/>
</dbReference>
<name>A0A9Q1KIH2_9CARY</name>
<evidence type="ECO:0000313" key="4">
    <source>
        <dbReference type="Proteomes" id="UP001153076"/>
    </source>
</evidence>
<feature type="compositionally biased region" description="Polar residues" evidence="1">
    <location>
        <begin position="384"/>
        <end position="402"/>
    </location>
</feature>
<feature type="region of interest" description="Disordered" evidence="1">
    <location>
        <begin position="378"/>
        <end position="402"/>
    </location>
</feature>
<feature type="compositionally biased region" description="Basic and acidic residues" evidence="1">
    <location>
        <begin position="93"/>
        <end position="107"/>
    </location>
</feature>
<dbReference type="AlphaFoldDB" id="A0A9Q1KIH2"/>
<gene>
    <name evidence="3" type="ORF">Cgig2_031005</name>
</gene>
<feature type="compositionally biased region" description="Low complexity" evidence="1">
    <location>
        <begin position="116"/>
        <end position="127"/>
    </location>
</feature>